<evidence type="ECO:0000256" key="7">
    <source>
        <dbReference type="SAM" id="MobiDB-lite"/>
    </source>
</evidence>
<feature type="transmembrane region" description="Helical" evidence="8">
    <location>
        <begin position="518"/>
        <end position="542"/>
    </location>
</feature>
<dbReference type="EMBL" id="LK052893">
    <property type="protein sequence ID" value="CDR41913.1"/>
    <property type="molecule type" value="Genomic_DNA"/>
</dbReference>
<evidence type="ECO:0000256" key="4">
    <source>
        <dbReference type="ARBA" id="ARBA00022692"/>
    </source>
</evidence>
<dbReference type="OrthoDB" id="1689567at2759"/>
<dbReference type="PhylomeDB" id="A0A061AXH1"/>
<feature type="region of interest" description="Disordered" evidence="7">
    <location>
        <begin position="299"/>
        <end position="325"/>
    </location>
</feature>
<reference evidence="12" key="1">
    <citation type="journal article" date="2014" name="Genome Announc.">
        <title>Genome sequence of the yeast Cyberlindnera fabianii (Hansenula fabianii).</title>
        <authorList>
            <person name="Freel K.C."/>
            <person name="Sarilar V."/>
            <person name="Neuveglise C."/>
            <person name="Devillers H."/>
            <person name="Friedrich A."/>
            <person name="Schacherer J."/>
        </authorList>
    </citation>
    <scope>NUCLEOTIDE SEQUENCE</scope>
    <source>
        <strain evidence="12">YJS4271</strain>
    </source>
</reference>
<feature type="domain" description="CSC1/OSCA1-like cytosolic" evidence="11">
    <location>
        <begin position="233"/>
        <end position="412"/>
    </location>
</feature>
<organism evidence="12">
    <name type="scientific">Cyberlindnera fabianii</name>
    <name type="common">Yeast</name>
    <name type="synonym">Hansenula fabianii</name>
    <dbReference type="NCBI Taxonomy" id="36022"/>
    <lineage>
        <taxon>Eukaryota</taxon>
        <taxon>Fungi</taxon>
        <taxon>Dikarya</taxon>
        <taxon>Ascomycota</taxon>
        <taxon>Saccharomycotina</taxon>
        <taxon>Saccharomycetes</taxon>
        <taxon>Phaffomycetales</taxon>
        <taxon>Phaffomycetaceae</taxon>
        <taxon>Cyberlindnera</taxon>
    </lineage>
</organism>
<comment type="similarity">
    <text evidence="2">Belongs to the CSC1 (TC 1.A.17) family.</text>
</comment>
<feature type="transmembrane region" description="Helical" evidence="8">
    <location>
        <begin position="674"/>
        <end position="694"/>
    </location>
</feature>
<dbReference type="InterPro" id="IPR045122">
    <property type="entry name" value="Csc1-like"/>
</dbReference>
<evidence type="ECO:0000256" key="3">
    <source>
        <dbReference type="ARBA" id="ARBA00022448"/>
    </source>
</evidence>
<feature type="transmembrane region" description="Helical" evidence="8">
    <location>
        <begin position="633"/>
        <end position="653"/>
    </location>
</feature>
<protein>
    <submittedName>
        <fullName evidence="12">CYFA0S08e01486g1_1</fullName>
    </submittedName>
</protein>
<dbReference type="InterPro" id="IPR032880">
    <property type="entry name" value="CSC1/OSCA1-like_N"/>
</dbReference>
<feature type="transmembrane region" description="Helical" evidence="8">
    <location>
        <begin position="700"/>
        <end position="720"/>
    </location>
</feature>
<evidence type="ECO:0000256" key="2">
    <source>
        <dbReference type="ARBA" id="ARBA00007779"/>
    </source>
</evidence>
<comment type="subcellular location">
    <subcellularLocation>
        <location evidence="1">Membrane</location>
        <topology evidence="1">Multi-pass membrane protein</topology>
    </subcellularLocation>
</comment>
<feature type="domain" description="CSC1/OSCA1-like N-terminal transmembrane" evidence="10">
    <location>
        <begin position="18"/>
        <end position="176"/>
    </location>
</feature>
<accession>A0A061AXH1</accession>
<feature type="transmembrane region" description="Helical" evidence="8">
    <location>
        <begin position="426"/>
        <end position="451"/>
    </location>
</feature>
<keyword evidence="6 8" id="KW-0472">Membrane</keyword>
<feature type="compositionally biased region" description="Polar residues" evidence="7">
    <location>
        <begin position="299"/>
        <end position="311"/>
    </location>
</feature>
<evidence type="ECO:0000256" key="6">
    <source>
        <dbReference type="ARBA" id="ARBA00023136"/>
    </source>
</evidence>
<gene>
    <name evidence="12" type="ORF">CYFA0S_08e01486g</name>
</gene>
<sequence>MSALPPDMDPTKQPLRVFKAQLLVSIIIGTTTFLTFCLLRYRWPHIYAVRTLRKTDLRRLPNTFFGWCATLYNITDEEVLEHAGLDAFVFLGFFKMAMKFFATCGAISLCFIGPIRYYYTGFFDSDGIAWDDSLTWHVLKGGDKEPEPSDQYRTAWMYTLFAYVFTWLCFYFLWRQTETVVSVRQKYLGQQNSITDRTILLEGLPEEFNPRDYTDNSSTDSLTVLPEGTSTHTPTKFDEDRLKRYIEELGIGKVSDIYIASDWKELRSLFKERQQVLRNLEVAYSRYMPLNVEVYTSGNLEPSVTPSTQRNNRSEDEPLLGGKKRPTTKLGFLGLFGEEVDSIDHYSDQLVQIDHKIRKARAENNFKPARAAFVTMDSVASAQMAAQTVLDPHVYRLIARLAPAPHDVRWENLYLSRRNKFLRANIISIIIGFSTVGLIFPVIYLSTFINLKTIQKFWPALGDIIAKSDTLTLLIGLIPPYLYTLLNVSVPYFYQFLSTLQGYISHGQVELSSLSKNFFYLFFNLFLIFTLAGTATNVWALFSDTTKVAYELANSLKTLSLFYVDLILLQGLGMFPFRLLQVGDVLLEIFQRFFYCRTARDFRKLYYVPPIFDFSLILPQHILIMIITMSYSIMSTKIVTAGLVYFVMGYYTYKYQLLYSMVHPQHSTGQSWPMIFRRVCLGLVIFQLTMAGTLALERAYVMAGLILPLLLSTCIVVYTFEKDYLPLSFFIALKAIKKPHDESHQHAISSGSANLSTGKSAQALKKRRSTIDEDREEHKTYTCPYLTDPLEGPLIGFDGDYVEQIQYDPTSLQERIVRRYNICSEWE</sequence>
<dbReference type="Pfam" id="PF13967">
    <property type="entry name" value="RSN1_TM"/>
    <property type="match status" value="1"/>
</dbReference>
<dbReference type="InterPro" id="IPR003864">
    <property type="entry name" value="CSC1/OSCA1-like_7TM"/>
</dbReference>
<dbReference type="GO" id="GO:0005886">
    <property type="term" value="C:plasma membrane"/>
    <property type="evidence" value="ECO:0007669"/>
    <property type="project" value="TreeGrafter"/>
</dbReference>
<keyword evidence="4 8" id="KW-0812">Transmembrane</keyword>
<feature type="domain" description="CSC1/OSCA1-like 7TM region" evidence="9">
    <location>
        <begin position="425"/>
        <end position="694"/>
    </location>
</feature>
<dbReference type="Pfam" id="PF14703">
    <property type="entry name" value="PHM7_cyt"/>
    <property type="match status" value="1"/>
</dbReference>
<feature type="transmembrane region" description="Helical" evidence="8">
    <location>
        <begin position="471"/>
        <end position="497"/>
    </location>
</feature>
<name>A0A061AXH1_CYBFA</name>
<feature type="transmembrane region" description="Helical" evidence="8">
    <location>
        <begin position="155"/>
        <end position="174"/>
    </location>
</feature>
<dbReference type="Pfam" id="PF02714">
    <property type="entry name" value="RSN1_7TM"/>
    <property type="match status" value="1"/>
</dbReference>
<dbReference type="PANTHER" id="PTHR13018:SF5">
    <property type="entry name" value="RE44586P"/>
    <property type="match status" value="1"/>
</dbReference>
<dbReference type="VEuPathDB" id="FungiDB:BON22_4872"/>
<evidence type="ECO:0000256" key="8">
    <source>
        <dbReference type="SAM" id="Phobius"/>
    </source>
</evidence>
<evidence type="ECO:0000256" key="1">
    <source>
        <dbReference type="ARBA" id="ARBA00004141"/>
    </source>
</evidence>
<evidence type="ECO:0000259" key="9">
    <source>
        <dbReference type="Pfam" id="PF02714"/>
    </source>
</evidence>
<feature type="transmembrane region" description="Helical" evidence="8">
    <location>
        <begin position="20"/>
        <end position="41"/>
    </location>
</feature>
<evidence type="ECO:0000259" key="10">
    <source>
        <dbReference type="Pfam" id="PF13967"/>
    </source>
</evidence>
<dbReference type="PANTHER" id="PTHR13018">
    <property type="entry name" value="PROBABLE MEMBRANE PROTEIN DUF221-RELATED"/>
    <property type="match status" value="1"/>
</dbReference>
<feature type="region of interest" description="Disordered" evidence="7">
    <location>
        <begin position="212"/>
        <end position="233"/>
    </location>
</feature>
<keyword evidence="3" id="KW-0813">Transport</keyword>
<feature type="compositionally biased region" description="Polar residues" evidence="7">
    <location>
        <begin position="215"/>
        <end position="233"/>
    </location>
</feature>
<dbReference type="GO" id="GO:0005227">
    <property type="term" value="F:calcium-activated cation channel activity"/>
    <property type="evidence" value="ECO:0007669"/>
    <property type="project" value="InterPro"/>
</dbReference>
<feature type="transmembrane region" description="Helical" evidence="8">
    <location>
        <begin position="562"/>
        <end position="587"/>
    </location>
</feature>
<dbReference type="AlphaFoldDB" id="A0A061AXH1"/>
<evidence type="ECO:0000313" key="12">
    <source>
        <dbReference type="EMBL" id="CDR41913.1"/>
    </source>
</evidence>
<dbReference type="InterPro" id="IPR027815">
    <property type="entry name" value="CSC1/OSCA1-like_cyt"/>
</dbReference>
<feature type="transmembrane region" description="Helical" evidence="8">
    <location>
        <begin position="100"/>
        <end position="119"/>
    </location>
</feature>
<proteinExistence type="inferred from homology"/>
<evidence type="ECO:0000259" key="11">
    <source>
        <dbReference type="Pfam" id="PF14703"/>
    </source>
</evidence>
<evidence type="ECO:0000256" key="5">
    <source>
        <dbReference type="ARBA" id="ARBA00022989"/>
    </source>
</evidence>
<feature type="transmembrane region" description="Helical" evidence="8">
    <location>
        <begin position="607"/>
        <end position="627"/>
    </location>
</feature>
<keyword evidence="5 8" id="KW-1133">Transmembrane helix</keyword>